<comment type="caution">
    <text evidence="11">The sequence shown here is derived from an EMBL/GenBank/DDBJ whole genome shotgun (WGS) entry which is preliminary data.</text>
</comment>
<feature type="domain" description="TonB-dependent receptor plug" evidence="10">
    <location>
        <begin position="134"/>
        <end position="228"/>
    </location>
</feature>
<gene>
    <name evidence="11" type="ORF">EV142_10323</name>
</gene>
<dbReference type="Pfam" id="PF13715">
    <property type="entry name" value="CarbopepD_reg_2"/>
    <property type="match status" value="1"/>
</dbReference>
<evidence type="ECO:0000313" key="11">
    <source>
        <dbReference type="EMBL" id="TCN58588.1"/>
    </source>
</evidence>
<keyword evidence="5 9" id="KW-0732">Signal</keyword>
<evidence type="ECO:0000256" key="2">
    <source>
        <dbReference type="ARBA" id="ARBA00022448"/>
    </source>
</evidence>
<evidence type="ECO:0000256" key="5">
    <source>
        <dbReference type="ARBA" id="ARBA00022729"/>
    </source>
</evidence>
<evidence type="ECO:0000256" key="8">
    <source>
        <dbReference type="PROSITE-ProRule" id="PRU01360"/>
    </source>
</evidence>
<keyword evidence="3 8" id="KW-1134">Transmembrane beta strand</keyword>
<dbReference type="InterPro" id="IPR039426">
    <property type="entry name" value="TonB-dep_rcpt-like"/>
</dbReference>
<comment type="subcellular location">
    <subcellularLocation>
        <location evidence="1 8">Cell outer membrane</location>
        <topology evidence="1 8">Multi-pass membrane protein</topology>
    </subcellularLocation>
</comment>
<dbReference type="Pfam" id="PF07715">
    <property type="entry name" value="Plug"/>
    <property type="match status" value="1"/>
</dbReference>
<dbReference type="EMBL" id="SLWA01000003">
    <property type="protein sequence ID" value="TCN58588.1"/>
    <property type="molecule type" value="Genomic_DNA"/>
</dbReference>
<evidence type="ECO:0000256" key="6">
    <source>
        <dbReference type="ARBA" id="ARBA00023136"/>
    </source>
</evidence>
<evidence type="ECO:0000256" key="3">
    <source>
        <dbReference type="ARBA" id="ARBA00022452"/>
    </source>
</evidence>
<keyword evidence="2 8" id="KW-0813">Transport</keyword>
<evidence type="ECO:0000313" key="12">
    <source>
        <dbReference type="Proteomes" id="UP000295270"/>
    </source>
</evidence>
<reference evidence="11 12" key="1">
    <citation type="journal article" date="2015" name="Stand. Genomic Sci.">
        <title>Genomic Encyclopedia of Bacterial and Archaeal Type Strains, Phase III: the genomes of soil and plant-associated and newly described type strains.</title>
        <authorList>
            <person name="Whitman W.B."/>
            <person name="Woyke T."/>
            <person name="Klenk H.P."/>
            <person name="Zhou Y."/>
            <person name="Lilburn T.G."/>
            <person name="Beck B.J."/>
            <person name="De Vos P."/>
            <person name="Vandamme P."/>
            <person name="Eisen J.A."/>
            <person name="Garrity G."/>
            <person name="Hugenholtz P."/>
            <person name="Kyrpides N.C."/>
        </authorList>
    </citation>
    <scope>NUCLEOTIDE SEQUENCE [LARGE SCALE GENOMIC DNA]</scope>
    <source>
        <strain evidence="11 12">P5626</strain>
    </source>
</reference>
<name>A0ABY2AZ30_9FLAO</name>
<evidence type="ECO:0000256" key="9">
    <source>
        <dbReference type="SAM" id="SignalP"/>
    </source>
</evidence>
<dbReference type="Gene3D" id="2.60.40.1120">
    <property type="entry name" value="Carboxypeptidase-like, regulatory domain"/>
    <property type="match status" value="1"/>
</dbReference>
<feature type="signal peptide" evidence="9">
    <location>
        <begin position="1"/>
        <end position="33"/>
    </location>
</feature>
<evidence type="ECO:0000256" key="7">
    <source>
        <dbReference type="ARBA" id="ARBA00023237"/>
    </source>
</evidence>
<dbReference type="PROSITE" id="PS52016">
    <property type="entry name" value="TONB_DEPENDENT_REC_3"/>
    <property type="match status" value="1"/>
</dbReference>
<accession>A0ABY2AZ30</accession>
<keyword evidence="12" id="KW-1185">Reference proteome</keyword>
<dbReference type="InterPro" id="IPR037066">
    <property type="entry name" value="Plug_dom_sf"/>
</dbReference>
<dbReference type="InterPro" id="IPR008969">
    <property type="entry name" value="CarboxyPept-like_regulatory"/>
</dbReference>
<dbReference type="SUPFAM" id="SSF49464">
    <property type="entry name" value="Carboxypeptidase regulatory domain-like"/>
    <property type="match status" value="1"/>
</dbReference>
<dbReference type="PANTHER" id="PTHR30069">
    <property type="entry name" value="TONB-DEPENDENT OUTER MEMBRANE RECEPTOR"/>
    <property type="match status" value="1"/>
</dbReference>
<evidence type="ECO:0000256" key="1">
    <source>
        <dbReference type="ARBA" id="ARBA00004571"/>
    </source>
</evidence>
<keyword evidence="4 8" id="KW-0812">Transmembrane</keyword>
<keyword evidence="7 8" id="KW-0998">Cell outer membrane</keyword>
<proteinExistence type="inferred from homology"/>
<evidence type="ECO:0000259" key="10">
    <source>
        <dbReference type="Pfam" id="PF07715"/>
    </source>
</evidence>
<dbReference type="SUPFAM" id="SSF56935">
    <property type="entry name" value="Porins"/>
    <property type="match status" value="1"/>
</dbReference>
<dbReference type="InterPro" id="IPR012910">
    <property type="entry name" value="Plug_dom"/>
</dbReference>
<comment type="similarity">
    <text evidence="8">Belongs to the TonB-dependent receptor family.</text>
</comment>
<keyword evidence="11" id="KW-0675">Receptor</keyword>
<organism evidence="11 12">
    <name type="scientific">Flavobacterium circumlabens</name>
    <dbReference type="NCBI Taxonomy" id="2133765"/>
    <lineage>
        <taxon>Bacteria</taxon>
        <taxon>Pseudomonadati</taxon>
        <taxon>Bacteroidota</taxon>
        <taxon>Flavobacteriia</taxon>
        <taxon>Flavobacteriales</taxon>
        <taxon>Flavobacteriaceae</taxon>
        <taxon>Flavobacterium</taxon>
    </lineage>
</organism>
<keyword evidence="6 8" id="KW-0472">Membrane</keyword>
<sequence length="734" mass="82683">MRHQKPIIYKPTGMKTKLLFTITVLFFAAFVSAQNTISGKVLDQKGKPVPGANIYIDGTYDGATSSETGEFSFETTTTGNQFLIVSFLLYDTFKQEIDVTNYKDQTVKLRENVNALDAVVITAGTLESGDKARVSVLKPLDIVTTAGSAGNIIAALQTLPGTQTVGEDGRLFVRGGEASETQTFVDGLRVAQPYGASTNNLPTRSRFSPFLFSGIAFSTGGYSAEYGEALSSVLLLNTQDEPDQNKTDIALMTVGLGVGNTQKWKKSSFSINTNYINLAPYQAVIPQNVDWNNPYQSLGGEAVYRYHFTNGIFKLYAAFDSEKFDLNQKNINFAEPVRTDLNNNNFYLNASYKGDFGTGWQLTSGISYGYSKNKVKFDINDVDTNENAAQLKLKLRKNVSNYFKLSFGADYFITKFNENFNDNISIKVANGYDSNIAAFYTEGDVLFSKNLALKVGVRLSNNSLLDETNLAPRASVAYKISKHSQFSFAYGDFSQTPVVDYIKYSKYHQFESEKAQHYILNYQFTKPGQTFRAEAYYKDYSNLVQYNTRDIQYNSVFNNNGSGYAKGLDLFWRDSNLYKNLEYWISYSYIDSERQYKNFPNMATPNFVANHSLSIVTKYFITDWKSQIGFTNSYSSGRPYNDPNQTQFMNGKTKSYNSLSFNWAYLLTTQKILYFSVSNVLGSQNVFGYDYAKLPDANGVYNRQAVTPTADRFFFVGFFWTISQNKNENQLKNL</sequence>
<dbReference type="PANTHER" id="PTHR30069:SF29">
    <property type="entry name" value="HEMOGLOBIN AND HEMOGLOBIN-HAPTOGLOBIN-BINDING PROTEIN 1-RELATED"/>
    <property type="match status" value="1"/>
</dbReference>
<dbReference type="InterPro" id="IPR036942">
    <property type="entry name" value="Beta-barrel_TonB_sf"/>
</dbReference>
<dbReference type="Gene3D" id="2.40.170.20">
    <property type="entry name" value="TonB-dependent receptor, beta-barrel domain"/>
    <property type="match status" value="1"/>
</dbReference>
<evidence type="ECO:0000256" key="4">
    <source>
        <dbReference type="ARBA" id="ARBA00022692"/>
    </source>
</evidence>
<feature type="chain" id="PRO_5045070346" evidence="9">
    <location>
        <begin position="34"/>
        <end position="734"/>
    </location>
</feature>
<dbReference type="Proteomes" id="UP000295270">
    <property type="component" value="Unassembled WGS sequence"/>
</dbReference>
<dbReference type="Gene3D" id="2.170.130.10">
    <property type="entry name" value="TonB-dependent receptor, plug domain"/>
    <property type="match status" value="1"/>
</dbReference>
<protein>
    <submittedName>
        <fullName evidence="11">Outer membrane cobalamin receptor</fullName>
    </submittedName>
</protein>